<gene>
    <name evidence="2" type="ORF">HMF3257_32315</name>
</gene>
<evidence type="ECO:0000313" key="2">
    <source>
        <dbReference type="EMBL" id="RAI77655.1"/>
    </source>
</evidence>
<organism evidence="2 3">
    <name type="scientific">Spirosoma telluris</name>
    <dbReference type="NCBI Taxonomy" id="2183553"/>
    <lineage>
        <taxon>Bacteria</taxon>
        <taxon>Pseudomonadati</taxon>
        <taxon>Bacteroidota</taxon>
        <taxon>Cytophagia</taxon>
        <taxon>Cytophagales</taxon>
        <taxon>Cytophagaceae</taxon>
        <taxon>Spirosoma</taxon>
    </lineage>
</organism>
<dbReference type="AlphaFoldDB" id="A0A327NSE4"/>
<evidence type="ECO:0000313" key="3">
    <source>
        <dbReference type="Proteomes" id="UP000249016"/>
    </source>
</evidence>
<dbReference type="InterPro" id="IPR008984">
    <property type="entry name" value="SMAD_FHA_dom_sf"/>
</dbReference>
<dbReference type="Pfam" id="PF00498">
    <property type="entry name" value="FHA"/>
    <property type="match status" value="1"/>
</dbReference>
<dbReference type="SUPFAM" id="SSF49879">
    <property type="entry name" value="SMAD/FHA domain"/>
    <property type="match status" value="1"/>
</dbReference>
<name>A0A327NSE4_9BACT</name>
<reference evidence="2 3" key="1">
    <citation type="submission" date="2018-06" db="EMBL/GenBank/DDBJ databases">
        <title>Spirosoma sp. HMF3257 Genome sequencing and assembly.</title>
        <authorList>
            <person name="Kang H."/>
            <person name="Cha I."/>
            <person name="Kim H."/>
            <person name="Kang J."/>
            <person name="Joh K."/>
        </authorList>
    </citation>
    <scope>NUCLEOTIDE SEQUENCE [LARGE SCALE GENOMIC DNA]</scope>
    <source>
        <strain evidence="2 3">HMF3257</strain>
    </source>
</reference>
<keyword evidence="3" id="KW-1185">Reference proteome</keyword>
<dbReference type="Proteomes" id="UP000249016">
    <property type="component" value="Unassembled WGS sequence"/>
</dbReference>
<dbReference type="CDD" id="cd00060">
    <property type="entry name" value="FHA"/>
    <property type="match status" value="1"/>
</dbReference>
<accession>A0A327NSE4</accession>
<protein>
    <submittedName>
        <fullName evidence="2">FHA domain-containing protein</fullName>
    </submittedName>
</protein>
<feature type="domain" description="FHA" evidence="1">
    <location>
        <begin position="24"/>
        <end position="74"/>
    </location>
</feature>
<dbReference type="SMART" id="SM00240">
    <property type="entry name" value="FHA"/>
    <property type="match status" value="1"/>
</dbReference>
<evidence type="ECO:0000259" key="1">
    <source>
        <dbReference type="PROSITE" id="PS50006"/>
    </source>
</evidence>
<proteinExistence type="predicted"/>
<dbReference type="InterPro" id="IPR000253">
    <property type="entry name" value="FHA_dom"/>
</dbReference>
<dbReference type="RefSeq" id="WP_111348528.1">
    <property type="nucleotide sequence ID" value="NZ_QLII01000001.1"/>
</dbReference>
<sequence>MTTSPLSEENLQELILRLSQLPNYTIGRAADNRIQIDDRKIGRYHASLIQCSESSFILEDIGSKNGIFVDGLRISRKVVDRQDVVRLADREWTISDLVATRREIPLTPEPAVLVKTNPLDFTREFAALRQVYEQYPTFRKDCRNRDKMIRTGSVILSSVVGIGAALSAQGGALPMLQILSGAGLGMLVPTLCSTLLSTEEKLEVIDKEYRERYRCPNPDCRDPFANRDWELLAQQKTCRRCKAIWVS</sequence>
<comment type="caution">
    <text evidence="2">The sequence shown here is derived from an EMBL/GenBank/DDBJ whole genome shotgun (WGS) entry which is preliminary data.</text>
</comment>
<dbReference type="PROSITE" id="PS50006">
    <property type="entry name" value="FHA_DOMAIN"/>
    <property type="match status" value="1"/>
</dbReference>
<dbReference type="EMBL" id="QLII01000001">
    <property type="protein sequence ID" value="RAI77655.1"/>
    <property type="molecule type" value="Genomic_DNA"/>
</dbReference>
<dbReference type="Gene3D" id="2.60.200.20">
    <property type="match status" value="1"/>
</dbReference>